<proteinExistence type="predicted"/>
<sequence>VLTGQDQFILTDRTCGPVFCGLGPVWLRSFSSHKTGLPNTTCSTQCTVLMA</sequence>
<gene>
    <name evidence="1" type="ORF">K443DRAFT_67713</name>
</gene>
<protein>
    <submittedName>
        <fullName evidence="1">Uncharacterized protein</fullName>
    </submittedName>
</protein>
<dbReference type="AlphaFoldDB" id="A0A0C9WYS5"/>
<dbReference type="OrthoDB" id="3089618at2759"/>
<keyword evidence="2" id="KW-1185">Reference proteome</keyword>
<evidence type="ECO:0000313" key="2">
    <source>
        <dbReference type="Proteomes" id="UP000054477"/>
    </source>
</evidence>
<evidence type="ECO:0000313" key="1">
    <source>
        <dbReference type="EMBL" id="KIJ94128.1"/>
    </source>
</evidence>
<feature type="non-terminal residue" evidence="1">
    <location>
        <position position="1"/>
    </location>
</feature>
<feature type="non-terminal residue" evidence="1">
    <location>
        <position position="51"/>
    </location>
</feature>
<name>A0A0C9WYS5_9AGAR</name>
<dbReference type="HOGENOM" id="CLU_209941_0_0_1"/>
<reference evidence="2" key="2">
    <citation type="submission" date="2015-01" db="EMBL/GenBank/DDBJ databases">
        <title>Evolutionary Origins and Diversification of the Mycorrhizal Mutualists.</title>
        <authorList>
            <consortium name="DOE Joint Genome Institute"/>
            <consortium name="Mycorrhizal Genomics Consortium"/>
            <person name="Kohler A."/>
            <person name="Kuo A."/>
            <person name="Nagy L.G."/>
            <person name="Floudas D."/>
            <person name="Copeland A."/>
            <person name="Barry K.W."/>
            <person name="Cichocki N."/>
            <person name="Veneault-Fourrey C."/>
            <person name="LaButti K."/>
            <person name="Lindquist E.A."/>
            <person name="Lipzen A."/>
            <person name="Lundell T."/>
            <person name="Morin E."/>
            <person name="Murat C."/>
            <person name="Riley R."/>
            <person name="Ohm R."/>
            <person name="Sun H."/>
            <person name="Tunlid A."/>
            <person name="Henrissat B."/>
            <person name="Grigoriev I.V."/>
            <person name="Hibbett D.S."/>
            <person name="Martin F."/>
        </authorList>
    </citation>
    <scope>NUCLEOTIDE SEQUENCE [LARGE SCALE GENOMIC DNA]</scope>
    <source>
        <strain evidence="2">LaAM-08-1</strain>
    </source>
</reference>
<reference evidence="1 2" key="1">
    <citation type="submission" date="2014-04" db="EMBL/GenBank/DDBJ databases">
        <authorList>
            <consortium name="DOE Joint Genome Institute"/>
            <person name="Kuo A."/>
            <person name="Kohler A."/>
            <person name="Nagy L.G."/>
            <person name="Floudas D."/>
            <person name="Copeland A."/>
            <person name="Barry K.W."/>
            <person name="Cichocki N."/>
            <person name="Veneault-Fourrey C."/>
            <person name="LaButti K."/>
            <person name="Lindquist E.A."/>
            <person name="Lipzen A."/>
            <person name="Lundell T."/>
            <person name="Morin E."/>
            <person name="Murat C."/>
            <person name="Sun H."/>
            <person name="Tunlid A."/>
            <person name="Henrissat B."/>
            <person name="Grigoriev I.V."/>
            <person name="Hibbett D.S."/>
            <person name="Martin F."/>
            <person name="Nordberg H.P."/>
            <person name="Cantor M.N."/>
            <person name="Hua S.X."/>
        </authorList>
    </citation>
    <scope>NUCLEOTIDE SEQUENCE [LARGE SCALE GENOMIC DNA]</scope>
    <source>
        <strain evidence="1 2">LaAM-08-1</strain>
    </source>
</reference>
<dbReference type="Proteomes" id="UP000054477">
    <property type="component" value="Unassembled WGS sequence"/>
</dbReference>
<accession>A0A0C9WYS5</accession>
<organism evidence="1 2">
    <name type="scientific">Laccaria amethystina LaAM-08-1</name>
    <dbReference type="NCBI Taxonomy" id="1095629"/>
    <lineage>
        <taxon>Eukaryota</taxon>
        <taxon>Fungi</taxon>
        <taxon>Dikarya</taxon>
        <taxon>Basidiomycota</taxon>
        <taxon>Agaricomycotina</taxon>
        <taxon>Agaricomycetes</taxon>
        <taxon>Agaricomycetidae</taxon>
        <taxon>Agaricales</taxon>
        <taxon>Agaricineae</taxon>
        <taxon>Hydnangiaceae</taxon>
        <taxon>Laccaria</taxon>
    </lineage>
</organism>
<dbReference type="EMBL" id="KN838808">
    <property type="protein sequence ID" value="KIJ94128.1"/>
    <property type="molecule type" value="Genomic_DNA"/>
</dbReference>